<dbReference type="SUPFAM" id="SSF48264">
    <property type="entry name" value="Cytochrome P450"/>
    <property type="match status" value="1"/>
</dbReference>
<dbReference type="InterPro" id="IPR001128">
    <property type="entry name" value="Cyt_P450"/>
</dbReference>
<dbReference type="RefSeq" id="XP_043002865.1">
    <property type="nucleotide sequence ID" value="XM_043159265.1"/>
</dbReference>
<dbReference type="EMBL" id="CM032190">
    <property type="protein sequence ID" value="KAG7086394.1"/>
    <property type="molecule type" value="Genomic_DNA"/>
</dbReference>
<dbReference type="GeneID" id="66071425"/>
<gene>
    <name evidence="6" type="ORF">E1B28_002349</name>
</gene>
<evidence type="ECO:0000256" key="2">
    <source>
        <dbReference type="ARBA" id="ARBA00022692"/>
    </source>
</evidence>
<dbReference type="GO" id="GO:0005506">
    <property type="term" value="F:iron ion binding"/>
    <property type="evidence" value="ECO:0007669"/>
    <property type="project" value="InterPro"/>
</dbReference>
<accession>A0A9P7RMN9</accession>
<dbReference type="GO" id="GO:0020037">
    <property type="term" value="F:heme binding"/>
    <property type="evidence" value="ECO:0007669"/>
    <property type="project" value="InterPro"/>
</dbReference>
<dbReference type="PANTHER" id="PTHR24298">
    <property type="entry name" value="FLAVONOID 3'-MONOOXYGENASE-RELATED"/>
    <property type="match status" value="1"/>
</dbReference>
<evidence type="ECO:0000313" key="6">
    <source>
        <dbReference type="EMBL" id="KAG7086394.1"/>
    </source>
</evidence>
<keyword evidence="5" id="KW-0472">Membrane</keyword>
<dbReference type="OrthoDB" id="10029320at2759"/>
<dbReference type="AlphaFoldDB" id="A0A9P7RMN9"/>
<proteinExistence type="predicted"/>
<comment type="subcellular location">
    <subcellularLocation>
        <location evidence="1">Membrane</location>
        <topology evidence="1">Single-pass membrane protein</topology>
    </subcellularLocation>
</comment>
<sequence>MTKRFGARRKSINLSIPNQRLVRAFGLTNTFVSAGTAVRDQFRRDALALLNGRASRLGWAEYLEVALESVKASLSDERPFDQFIQITTLRIILIVLLGVPSLPEELNGDDLQITAGLISELWDQSKTSSPTDKVKLDLLNLHLRRLLVRDLDAFPNPLDIVIPAWETLWRVIATTVAYVHDNQSYREAFGGLRNSQDPGRTFSSPNAEDGSSVQSIITEILRLHPPSRRIHRAISCSPFFIPRALKGVFRSTRLEVADIEALHRSSEIWGPSSNEFQPARHDESKESEGIDSDRKILAFGSGRLQCPAKKWAPLAAAMAVAAILEFLESDSGYTLVRGETIGSRKGWEGWMIRKMHDIA</sequence>
<evidence type="ECO:0000256" key="1">
    <source>
        <dbReference type="ARBA" id="ARBA00004167"/>
    </source>
</evidence>
<dbReference type="Gene3D" id="1.10.630.10">
    <property type="entry name" value="Cytochrome P450"/>
    <property type="match status" value="1"/>
</dbReference>
<evidence type="ECO:0000256" key="5">
    <source>
        <dbReference type="ARBA" id="ARBA00023136"/>
    </source>
</evidence>
<dbReference type="Proteomes" id="UP001049176">
    <property type="component" value="Chromosome 10"/>
</dbReference>
<dbReference type="InterPro" id="IPR051103">
    <property type="entry name" value="Plant_metabolite_P450s"/>
</dbReference>
<keyword evidence="7" id="KW-1185">Reference proteome</keyword>
<evidence type="ECO:0000256" key="3">
    <source>
        <dbReference type="ARBA" id="ARBA00022723"/>
    </source>
</evidence>
<keyword evidence="4" id="KW-1133">Transmembrane helix</keyword>
<dbReference type="KEGG" id="more:E1B28_002349"/>
<dbReference type="GO" id="GO:0016709">
    <property type="term" value="F:oxidoreductase activity, acting on paired donors, with incorporation or reduction of molecular oxygen, NAD(P)H as one donor, and incorporation of one atom of oxygen"/>
    <property type="evidence" value="ECO:0007669"/>
    <property type="project" value="TreeGrafter"/>
</dbReference>
<evidence type="ECO:0000313" key="7">
    <source>
        <dbReference type="Proteomes" id="UP001049176"/>
    </source>
</evidence>
<protein>
    <recommendedName>
        <fullName evidence="8">Cytochrome P450</fullName>
    </recommendedName>
</protein>
<comment type="caution">
    <text evidence="6">The sequence shown here is derived from an EMBL/GenBank/DDBJ whole genome shotgun (WGS) entry which is preliminary data.</text>
</comment>
<dbReference type="GO" id="GO:0016020">
    <property type="term" value="C:membrane"/>
    <property type="evidence" value="ECO:0007669"/>
    <property type="project" value="UniProtKB-SubCell"/>
</dbReference>
<name>A0A9P7RMN9_9AGAR</name>
<evidence type="ECO:0000256" key="4">
    <source>
        <dbReference type="ARBA" id="ARBA00022989"/>
    </source>
</evidence>
<reference evidence="6" key="1">
    <citation type="journal article" date="2021" name="Genome Biol. Evol.">
        <title>The assembled and annotated genome of the fairy-ring fungus Marasmius oreades.</title>
        <authorList>
            <person name="Hiltunen M."/>
            <person name="Ament-Velasquez S.L."/>
            <person name="Johannesson H."/>
        </authorList>
    </citation>
    <scope>NUCLEOTIDE SEQUENCE</scope>
    <source>
        <strain evidence="6">03SP1</strain>
    </source>
</reference>
<evidence type="ECO:0008006" key="8">
    <source>
        <dbReference type="Google" id="ProtNLM"/>
    </source>
</evidence>
<dbReference type="PANTHER" id="PTHR24298:SF45">
    <property type="entry name" value="FLAVONOID 3'-MONOOXYGENASE"/>
    <property type="match status" value="1"/>
</dbReference>
<keyword evidence="2" id="KW-0812">Transmembrane</keyword>
<dbReference type="Pfam" id="PF00067">
    <property type="entry name" value="p450"/>
    <property type="match status" value="1"/>
</dbReference>
<keyword evidence="3" id="KW-0479">Metal-binding</keyword>
<dbReference type="InterPro" id="IPR036396">
    <property type="entry name" value="Cyt_P450_sf"/>
</dbReference>
<organism evidence="6 7">
    <name type="scientific">Marasmius oreades</name>
    <name type="common">fairy-ring Marasmius</name>
    <dbReference type="NCBI Taxonomy" id="181124"/>
    <lineage>
        <taxon>Eukaryota</taxon>
        <taxon>Fungi</taxon>
        <taxon>Dikarya</taxon>
        <taxon>Basidiomycota</taxon>
        <taxon>Agaricomycotina</taxon>
        <taxon>Agaricomycetes</taxon>
        <taxon>Agaricomycetidae</taxon>
        <taxon>Agaricales</taxon>
        <taxon>Marasmiineae</taxon>
        <taxon>Marasmiaceae</taxon>
        <taxon>Marasmius</taxon>
    </lineage>
</organism>